<dbReference type="Gene3D" id="3.40.1050.10">
    <property type="entry name" value="Carbonic anhydrase"/>
    <property type="match status" value="1"/>
</dbReference>
<sequence length="202" mass="22384">MSSVTDYTPDATNDSNNPYLGDLKETLLAADRPVQWLVIADDDPAMLRALQVALHGETAATLKKSWDLPIERDNHLRTSIEWSLQNSSIKNVLLVGHSEAIGAACQSVLAKSPSEGPRLNLQQDAHPNASPLLDRINRNNARQQAAMRSYAEQFGLFAKIPTVKQRAASGDLTLYGLYYRAESGVFLAYDVIENRYRPLMES</sequence>
<dbReference type="SUPFAM" id="SSF53056">
    <property type="entry name" value="beta-carbonic anhydrase, cab"/>
    <property type="match status" value="1"/>
</dbReference>
<keyword evidence="3" id="KW-1185">Reference proteome</keyword>
<gene>
    <name evidence="2" type="ORF">QTN89_16865</name>
</gene>
<dbReference type="InterPro" id="IPR036874">
    <property type="entry name" value="Carbonic_anhydrase_sf"/>
</dbReference>
<accession>A0ABT7PLG5</accession>
<organism evidence="2 3">
    <name type="scientific">Roseiconus lacunae</name>
    <dbReference type="NCBI Taxonomy" id="2605694"/>
    <lineage>
        <taxon>Bacteria</taxon>
        <taxon>Pseudomonadati</taxon>
        <taxon>Planctomycetota</taxon>
        <taxon>Planctomycetia</taxon>
        <taxon>Pirellulales</taxon>
        <taxon>Pirellulaceae</taxon>
        <taxon>Roseiconus</taxon>
    </lineage>
</organism>
<dbReference type="Proteomes" id="UP001239462">
    <property type="component" value="Unassembled WGS sequence"/>
</dbReference>
<dbReference type="EMBL" id="JASZZN010000012">
    <property type="protein sequence ID" value="MDM4017119.1"/>
    <property type="molecule type" value="Genomic_DNA"/>
</dbReference>
<reference evidence="2 3" key="1">
    <citation type="submission" date="2023-06" db="EMBL/GenBank/DDBJ databases">
        <title>Roseiconus lacunae JC819 isolated from Gulf of Mannar region, Tamil Nadu.</title>
        <authorList>
            <person name="Pk S."/>
            <person name="Ch S."/>
            <person name="Ch V.R."/>
        </authorList>
    </citation>
    <scope>NUCLEOTIDE SEQUENCE [LARGE SCALE GENOMIC DNA]</scope>
    <source>
        <strain evidence="2 3">JC819</strain>
    </source>
</reference>
<dbReference type="RefSeq" id="WP_289164610.1">
    <property type="nucleotide sequence ID" value="NZ_JASZZN010000012.1"/>
</dbReference>
<evidence type="ECO:0000256" key="1">
    <source>
        <dbReference type="ARBA" id="ARBA00006217"/>
    </source>
</evidence>
<name>A0ABT7PLG5_9BACT</name>
<dbReference type="InterPro" id="IPR001765">
    <property type="entry name" value="Carbonic_anhydrase"/>
</dbReference>
<dbReference type="Pfam" id="PF00484">
    <property type="entry name" value="Pro_CA"/>
    <property type="match status" value="1"/>
</dbReference>
<protein>
    <submittedName>
        <fullName evidence="2">Carbonic anhydrase</fullName>
    </submittedName>
</protein>
<evidence type="ECO:0000313" key="2">
    <source>
        <dbReference type="EMBL" id="MDM4017119.1"/>
    </source>
</evidence>
<comment type="caution">
    <text evidence="2">The sequence shown here is derived from an EMBL/GenBank/DDBJ whole genome shotgun (WGS) entry which is preliminary data.</text>
</comment>
<proteinExistence type="inferred from homology"/>
<evidence type="ECO:0000313" key="3">
    <source>
        <dbReference type="Proteomes" id="UP001239462"/>
    </source>
</evidence>
<comment type="similarity">
    <text evidence="1">Belongs to the beta-class carbonic anhydrase family.</text>
</comment>